<accession>A0A552WJJ0</accession>
<dbReference type="PROSITE" id="PS50110">
    <property type="entry name" value="RESPONSE_REGULATORY"/>
    <property type="match status" value="1"/>
</dbReference>
<dbReference type="Gene3D" id="3.40.50.2300">
    <property type="match status" value="1"/>
</dbReference>
<keyword evidence="4" id="KW-0804">Transcription</keyword>
<dbReference type="AlphaFoldDB" id="A0A552WJJ0"/>
<protein>
    <submittedName>
        <fullName evidence="8">Response regulator transcription factor</fullName>
    </submittedName>
</protein>
<evidence type="ECO:0000256" key="3">
    <source>
        <dbReference type="ARBA" id="ARBA00023125"/>
    </source>
</evidence>
<dbReference type="GO" id="GO:0006355">
    <property type="term" value="P:regulation of DNA-templated transcription"/>
    <property type="evidence" value="ECO:0007669"/>
    <property type="project" value="InterPro"/>
</dbReference>
<evidence type="ECO:0000313" key="8">
    <source>
        <dbReference type="EMBL" id="TRW42854.1"/>
    </source>
</evidence>
<evidence type="ECO:0000256" key="5">
    <source>
        <dbReference type="PROSITE-ProRule" id="PRU00169"/>
    </source>
</evidence>
<dbReference type="RefSeq" id="WP_143420173.1">
    <property type="nucleotide sequence ID" value="NZ_VJXR01000130.1"/>
</dbReference>
<comment type="caution">
    <text evidence="8">The sequence shown here is derived from an EMBL/GenBank/DDBJ whole genome shotgun (WGS) entry which is preliminary data.</text>
</comment>
<dbReference type="GO" id="GO:0003677">
    <property type="term" value="F:DNA binding"/>
    <property type="evidence" value="ECO:0007669"/>
    <property type="project" value="UniProtKB-KW"/>
</dbReference>
<sequence>MIRVVIVDDQDLIRVGLRTILDAEDGIEVTGEAENGLAAARVAVAARADVVLMDVEMPGGNGIAGVRSVILERPSARVIMLTTFDLDDYVADSLRAGASGFLLKTTPRTEMVEAIRRVHRGELMFAPTVTRRLVETFVTAPSSRSAERTLRDLTERERDVFLELATGASNAEIAARLHLGEATVKTHVTRILAKLGVHDRIQAVVHAYESGVVSPSRDRI</sequence>
<evidence type="ECO:0000259" key="7">
    <source>
        <dbReference type="PROSITE" id="PS50110"/>
    </source>
</evidence>
<feature type="domain" description="Response regulatory" evidence="7">
    <location>
        <begin position="3"/>
        <end position="119"/>
    </location>
</feature>
<dbReference type="Pfam" id="PF00196">
    <property type="entry name" value="GerE"/>
    <property type="match status" value="1"/>
</dbReference>
<dbReference type="InterPro" id="IPR016032">
    <property type="entry name" value="Sig_transdc_resp-reg_C-effctor"/>
</dbReference>
<dbReference type="SUPFAM" id="SSF52172">
    <property type="entry name" value="CheY-like"/>
    <property type="match status" value="1"/>
</dbReference>
<dbReference type="PANTHER" id="PTHR43214">
    <property type="entry name" value="TWO-COMPONENT RESPONSE REGULATOR"/>
    <property type="match status" value="1"/>
</dbReference>
<evidence type="ECO:0000256" key="2">
    <source>
        <dbReference type="ARBA" id="ARBA00023015"/>
    </source>
</evidence>
<evidence type="ECO:0000313" key="9">
    <source>
        <dbReference type="Proteomes" id="UP000318693"/>
    </source>
</evidence>
<dbReference type="InterPro" id="IPR000792">
    <property type="entry name" value="Tscrpt_reg_LuxR_C"/>
</dbReference>
<gene>
    <name evidence="8" type="ORF">FJ693_19945</name>
</gene>
<keyword evidence="3" id="KW-0238">DNA-binding</keyword>
<evidence type="ECO:0000259" key="6">
    <source>
        <dbReference type="PROSITE" id="PS50043"/>
    </source>
</evidence>
<dbReference type="InterPro" id="IPR011006">
    <property type="entry name" value="CheY-like_superfamily"/>
</dbReference>
<name>A0A552WJJ0_9MICO</name>
<dbReference type="PROSITE" id="PS00622">
    <property type="entry name" value="HTH_LUXR_1"/>
    <property type="match status" value="1"/>
</dbReference>
<dbReference type="SMART" id="SM00448">
    <property type="entry name" value="REC"/>
    <property type="match status" value="1"/>
</dbReference>
<dbReference type="InterPro" id="IPR058245">
    <property type="entry name" value="NreC/VraR/RcsB-like_REC"/>
</dbReference>
<proteinExistence type="predicted"/>
<dbReference type="InterPro" id="IPR039420">
    <property type="entry name" value="WalR-like"/>
</dbReference>
<dbReference type="PRINTS" id="PR00038">
    <property type="entry name" value="HTHLUXR"/>
</dbReference>
<dbReference type="SMART" id="SM00421">
    <property type="entry name" value="HTH_LUXR"/>
    <property type="match status" value="1"/>
</dbReference>
<dbReference type="GO" id="GO:0000160">
    <property type="term" value="P:phosphorelay signal transduction system"/>
    <property type="evidence" value="ECO:0007669"/>
    <property type="project" value="InterPro"/>
</dbReference>
<dbReference type="PROSITE" id="PS50043">
    <property type="entry name" value="HTH_LUXR_2"/>
    <property type="match status" value="1"/>
</dbReference>
<evidence type="ECO:0000256" key="1">
    <source>
        <dbReference type="ARBA" id="ARBA00022553"/>
    </source>
</evidence>
<organism evidence="8 9">
    <name type="scientific">Georgenia yuyongxinii</name>
    <dbReference type="NCBI Taxonomy" id="2589797"/>
    <lineage>
        <taxon>Bacteria</taxon>
        <taxon>Bacillati</taxon>
        <taxon>Actinomycetota</taxon>
        <taxon>Actinomycetes</taxon>
        <taxon>Micrococcales</taxon>
        <taxon>Bogoriellaceae</taxon>
        <taxon>Georgenia</taxon>
    </lineage>
</organism>
<dbReference type="CDD" id="cd06170">
    <property type="entry name" value="LuxR_C_like"/>
    <property type="match status" value="1"/>
</dbReference>
<keyword evidence="1 5" id="KW-0597">Phosphoprotein</keyword>
<dbReference type="SUPFAM" id="SSF46894">
    <property type="entry name" value="C-terminal effector domain of the bipartite response regulators"/>
    <property type="match status" value="1"/>
</dbReference>
<evidence type="ECO:0000256" key="4">
    <source>
        <dbReference type="ARBA" id="ARBA00023163"/>
    </source>
</evidence>
<keyword evidence="2" id="KW-0805">Transcription regulation</keyword>
<dbReference type="CDD" id="cd17535">
    <property type="entry name" value="REC_NarL-like"/>
    <property type="match status" value="1"/>
</dbReference>
<keyword evidence="9" id="KW-1185">Reference proteome</keyword>
<dbReference type="InterPro" id="IPR001789">
    <property type="entry name" value="Sig_transdc_resp-reg_receiver"/>
</dbReference>
<dbReference type="EMBL" id="VJXR01000130">
    <property type="protein sequence ID" value="TRW42854.1"/>
    <property type="molecule type" value="Genomic_DNA"/>
</dbReference>
<dbReference type="Proteomes" id="UP000318693">
    <property type="component" value="Unassembled WGS sequence"/>
</dbReference>
<dbReference type="PANTHER" id="PTHR43214:SF24">
    <property type="entry name" value="TRANSCRIPTIONAL REGULATORY PROTEIN NARL-RELATED"/>
    <property type="match status" value="1"/>
</dbReference>
<reference evidence="8 9" key="1">
    <citation type="submission" date="2019-07" db="EMBL/GenBank/DDBJ databases">
        <title>Georgenia wutianyii sp. nov. and Georgenia *** sp. nov. isolated from plateau pika (Ochotona curzoniae) in the Qinghai-Tibet plateau of China.</title>
        <authorList>
            <person name="Tian Z."/>
        </authorList>
    </citation>
    <scope>NUCLEOTIDE SEQUENCE [LARGE SCALE GENOMIC DNA]</scope>
    <source>
        <strain evidence="8 9">Z446</strain>
    </source>
</reference>
<dbReference type="Pfam" id="PF00072">
    <property type="entry name" value="Response_reg"/>
    <property type="match status" value="1"/>
</dbReference>
<feature type="domain" description="HTH luxR-type" evidence="6">
    <location>
        <begin position="146"/>
        <end position="211"/>
    </location>
</feature>
<feature type="modified residue" description="4-aspartylphosphate" evidence="5">
    <location>
        <position position="54"/>
    </location>
</feature>